<reference evidence="3" key="1">
    <citation type="submission" date="2023-01" db="EMBL/GenBank/DDBJ databases">
        <title>The chitinases involved in constricting ring structure development in the nematode-trapping fungus Drechslerella dactyloides.</title>
        <authorList>
            <person name="Wang R."/>
            <person name="Zhang L."/>
            <person name="Tang P."/>
            <person name="Li S."/>
            <person name="Liang L."/>
        </authorList>
    </citation>
    <scope>NUCLEOTIDE SEQUENCE</scope>
    <source>
        <strain evidence="3">YMF1.00031</strain>
    </source>
</reference>
<accession>A0AAD6J6C1</accession>
<protein>
    <submittedName>
        <fullName evidence="3">Uncharacterized protein</fullName>
    </submittedName>
</protein>
<dbReference type="AlphaFoldDB" id="A0AAD6J6C1"/>
<dbReference type="Proteomes" id="UP001221413">
    <property type="component" value="Unassembled WGS sequence"/>
</dbReference>
<feature type="compositionally biased region" description="Low complexity" evidence="1">
    <location>
        <begin position="220"/>
        <end position="231"/>
    </location>
</feature>
<comment type="caution">
    <text evidence="3">The sequence shown here is derived from an EMBL/GenBank/DDBJ whole genome shotgun (WGS) entry which is preliminary data.</text>
</comment>
<keyword evidence="2" id="KW-1133">Transmembrane helix</keyword>
<feature type="region of interest" description="Disordered" evidence="1">
    <location>
        <begin position="39"/>
        <end position="63"/>
    </location>
</feature>
<sequence length="318" mass="36081">MSLYQDSQDDEDAFFREVSARIAADPTLCDRIIAETASRMSTDDSQASDRDINGDTHSRDEQSEIHSWTITPLFPRGIRRKNPYARDDYMKYLDISNDEYDELVTVIDATMQDQELLEFNLQGVTSDKKQAWCDAVTTCVRSLLGHSLLGKLDSQDGNIVGYLLYSLCKYRRKAARRVSRDREQRVPTHEEDSTPQPPSLPTRSNESTPYNSSFYDGRSRSQSVRTQQSYRAQHTLEASPIGQESRLSPASEDCVPRNQNVESEATPPKTGNVTEARARGGDFSFEILVALIVFLMLLVIVIILLSDRHHIKHRIICT</sequence>
<evidence type="ECO:0000256" key="2">
    <source>
        <dbReference type="SAM" id="Phobius"/>
    </source>
</evidence>
<gene>
    <name evidence="3" type="ORF">Dda_1554</name>
</gene>
<feature type="compositionally biased region" description="Polar residues" evidence="1">
    <location>
        <begin position="257"/>
        <end position="273"/>
    </location>
</feature>
<organism evidence="3 4">
    <name type="scientific">Drechslerella dactyloides</name>
    <name type="common">Nematode-trapping fungus</name>
    <name type="synonym">Arthrobotrys dactyloides</name>
    <dbReference type="NCBI Taxonomy" id="74499"/>
    <lineage>
        <taxon>Eukaryota</taxon>
        <taxon>Fungi</taxon>
        <taxon>Dikarya</taxon>
        <taxon>Ascomycota</taxon>
        <taxon>Pezizomycotina</taxon>
        <taxon>Orbiliomycetes</taxon>
        <taxon>Orbiliales</taxon>
        <taxon>Orbiliaceae</taxon>
        <taxon>Drechslerella</taxon>
    </lineage>
</organism>
<dbReference type="EMBL" id="JAQGDS010000002">
    <property type="protein sequence ID" value="KAJ6262996.1"/>
    <property type="molecule type" value="Genomic_DNA"/>
</dbReference>
<feature type="compositionally biased region" description="Basic and acidic residues" evidence="1">
    <location>
        <begin position="178"/>
        <end position="192"/>
    </location>
</feature>
<proteinExistence type="predicted"/>
<feature type="compositionally biased region" description="Basic and acidic residues" evidence="1">
    <location>
        <begin position="47"/>
        <end position="63"/>
    </location>
</feature>
<feature type="transmembrane region" description="Helical" evidence="2">
    <location>
        <begin position="283"/>
        <end position="305"/>
    </location>
</feature>
<feature type="compositionally biased region" description="Polar residues" evidence="1">
    <location>
        <begin position="201"/>
        <end position="214"/>
    </location>
</feature>
<keyword evidence="2" id="KW-0812">Transmembrane</keyword>
<evidence type="ECO:0000313" key="3">
    <source>
        <dbReference type="EMBL" id="KAJ6262996.1"/>
    </source>
</evidence>
<name>A0AAD6J6C1_DREDA</name>
<keyword evidence="4" id="KW-1185">Reference proteome</keyword>
<feature type="region of interest" description="Disordered" evidence="1">
    <location>
        <begin position="177"/>
        <end position="273"/>
    </location>
</feature>
<evidence type="ECO:0000313" key="4">
    <source>
        <dbReference type="Proteomes" id="UP001221413"/>
    </source>
</evidence>
<evidence type="ECO:0000256" key="1">
    <source>
        <dbReference type="SAM" id="MobiDB-lite"/>
    </source>
</evidence>
<keyword evidence="2" id="KW-0472">Membrane</keyword>